<dbReference type="EMBL" id="ADLT01000038">
    <property type="protein sequence ID" value="EHO62915.1"/>
    <property type="molecule type" value="Genomic_DNA"/>
</dbReference>
<dbReference type="STRING" id="742743.HMPREF9453_01174"/>
<reference evidence="2 3" key="1">
    <citation type="submission" date="2011-11" db="EMBL/GenBank/DDBJ databases">
        <title>The Genome Sequence of Dialister succinatiphilus YIT 11850.</title>
        <authorList>
            <consortium name="The Broad Institute Genome Sequencing Platform"/>
            <person name="Earl A."/>
            <person name="Ward D."/>
            <person name="Feldgarden M."/>
            <person name="Gevers D."/>
            <person name="Morotomi M."/>
            <person name="Young S.K."/>
            <person name="Zeng Q."/>
            <person name="Gargeya S."/>
            <person name="Fitzgerald M."/>
            <person name="Haas B."/>
            <person name="Abouelleil A."/>
            <person name="Alvarado L."/>
            <person name="Arachchi H.M."/>
            <person name="Berlin A."/>
            <person name="Brown A."/>
            <person name="Chapman S.B."/>
            <person name="Dunbar C."/>
            <person name="Gearin G."/>
            <person name="Goldberg J."/>
            <person name="Griggs A."/>
            <person name="Gujja S."/>
            <person name="Heiman D."/>
            <person name="Howarth C."/>
            <person name="Lui A."/>
            <person name="MacDonald P.J.P."/>
            <person name="Montmayeur A."/>
            <person name="Murphy C."/>
            <person name="Neiman D."/>
            <person name="Pearson M."/>
            <person name="Priest M."/>
            <person name="Roberts A."/>
            <person name="Saif S."/>
            <person name="Shea T."/>
            <person name="Sisk P."/>
            <person name="Stolte C."/>
            <person name="Sykes S."/>
            <person name="Wortman J."/>
            <person name="Nusbaum C."/>
            <person name="Birren B."/>
        </authorList>
    </citation>
    <scope>NUCLEOTIDE SEQUENCE [LARGE SCALE GENOMIC DNA]</scope>
    <source>
        <strain evidence="2 3">YIT 11850</strain>
    </source>
</reference>
<dbReference type="HOGENOM" id="CLU_1658058_0_0_9"/>
<proteinExistence type="predicted"/>
<protein>
    <recommendedName>
        <fullName evidence="4">DUF2846 domain-containing protein</fullName>
    </recommendedName>
</protein>
<evidence type="ECO:0008006" key="4">
    <source>
        <dbReference type="Google" id="ProtNLM"/>
    </source>
</evidence>
<keyword evidence="3" id="KW-1185">Reference proteome</keyword>
<sequence length="159" mass="17742">MNSMAYLGVVFMKRSIVKGLFLALCLLPAAAGATEGGVPDRNEDRGIQFSSAFSSVEKGGESESTLYFNDGFGRMTEFHMVSDNHVMTVTIRQNMRIVWKGSCHVKNDDFSVVRREGEGHIYFLITMGEHTYRGEITGDDSWDVQEVRKTLPVHALTAE</sequence>
<dbReference type="AlphaFoldDB" id="H1D0N6"/>
<gene>
    <name evidence="2" type="ORF">HMPREF9453_01174</name>
</gene>
<feature type="signal peptide" evidence="1">
    <location>
        <begin position="1"/>
        <end position="33"/>
    </location>
</feature>
<evidence type="ECO:0000313" key="3">
    <source>
        <dbReference type="Proteomes" id="UP000003277"/>
    </source>
</evidence>
<feature type="chain" id="PRO_5003548572" description="DUF2846 domain-containing protein" evidence="1">
    <location>
        <begin position="34"/>
        <end position="159"/>
    </location>
</feature>
<accession>H1D0N6</accession>
<evidence type="ECO:0000256" key="1">
    <source>
        <dbReference type="SAM" id="SignalP"/>
    </source>
</evidence>
<organism evidence="2 3">
    <name type="scientific">Dialister succinatiphilus YIT 11850</name>
    <dbReference type="NCBI Taxonomy" id="742743"/>
    <lineage>
        <taxon>Bacteria</taxon>
        <taxon>Bacillati</taxon>
        <taxon>Bacillota</taxon>
        <taxon>Negativicutes</taxon>
        <taxon>Veillonellales</taxon>
        <taxon>Veillonellaceae</taxon>
        <taxon>Dialister</taxon>
    </lineage>
</organism>
<keyword evidence="1" id="KW-0732">Signal</keyword>
<dbReference type="Proteomes" id="UP000003277">
    <property type="component" value="Unassembled WGS sequence"/>
</dbReference>
<name>H1D0N6_9FIRM</name>
<dbReference type="PATRIC" id="fig|742743.3.peg.1193"/>
<evidence type="ECO:0000313" key="2">
    <source>
        <dbReference type="EMBL" id="EHO62915.1"/>
    </source>
</evidence>
<comment type="caution">
    <text evidence="2">The sequence shown here is derived from an EMBL/GenBank/DDBJ whole genome shotgun (WGS) entry which is preliminary data.</text>
</comment>